<feature type="compositionally biased region" description="Basic and acidic residues" evidence="1">
    <location>
        <begin position="139"/>
        <end position="160"/>
    </location>
</feature>
<evidence type="ECO:0000313" key="2">
    <source>
        <dbReference type="EMBL" id="AKV04299.1"/>
    </source>
</evidence>
<name>A0A0K1QEW2_9BACT</name>
<gene>
    <name evidence="2" type="ORF">AKJ09_10962</name>
</gene>
<accession>A0A0K1QEW2</accession>
<dbReference type="EMBL" id="CP012333">
    <property type="protein sequence ID" value="AKV04299.1"/>
    <property type="molecule type" value="Genomic_DNA"/>
</dbReference>
<evidence type="ECO:0000313" key="3">
    <source>
        <dbReference type="Proteomes" id="UP000064967"/>
    </source>
</evidence>
<dbReference type="AlphaFoldDB" id="A0A0K1QEW2"/>
<evidence type="ECO:0000256" key="1">
    <source>
        <dbReference type="SAM" id="MobiDB-lite"/>
    </source>
</evidence>
<organism evidence="2 3">
    <name type="scientific">Labilithrix luteola</name>
    <dbReference type="NCBI Taxonomy" id="1391654"/>
    <lineage>
        <taxon>Bacteria</taxon>
        <taxon>Pseudomonadati</taxon>
        <taxon>Myxococcota</taxon>
        <taxon>Polyangia</taxon>
        <taxon>Polyangiales</taxon>
        <taxon>Labilitrichaceae</taxon>
        <taxon>Labilithrix</taxon>
    </lineage>
</organism>
<dbReference type="Proteomes" id="UP000064967">
    <property type="component" value="Chromosome"/>
</dbReference>
<dbReference type="KEGG" id="llu:AKJ09_10962"/>
<keyword evidence="3" id="KW-1185">Reference proteome</keyword>
<proteinExistence type="predicted"/>
<protein>
    <submittedName>
        <fullName evidence="2">Uncharacterized protein</fullName>
    </submittedName>
</protein>
<feature type="region of interest" description="Disordered" evidence="1">
    <location>
        <begin position="136"/>
        <end position="174"/>
    </location>
</feature>
<reference evidence="2 3" key="1">
    <citation type="submission" date="2015-08" db="EMBL/GenBank/DDBJ databases">
        <authorList>
            <person name="Babu N.S."/>
            <person name="Beckwith C.J."/>
            <person name="Beseler K.G."/>
            <person name="Brison A."/>
            <person name="Carone J.V."/>
            <person name="Caskin T.P."/>
            <person name="Diamond M."/>
            <person name="Durham M.E."/>
            <person name="Foxe J.M."/>
            <person name="Go M."/>
            <person name="Henderson B.A."/>
            <person name="Jones I.B."/>
            <person name="McGettigan J.A."/>
            <person name="Micheletti S.J."/>
            <person name="Nasrallah M.E."/>
            <person name="Ortiz D."/>
            <person name="Piller C.R."/>
            <person name="Privatt S.R."/>
            <person name="Schneider S.L."/>
            <person name="Sharp S."/>
            <person name="Smith T.C."/>
            <person name="Stanton J.D."/>
            <person name="Ullery H.E."/>
            <person name="Wilson R.J."/>
            <person name="Serrano M.G."/>
            <person name="Buck G."/>
            <person name="Lee V."/>
            <person name="Wang Y."/>
            <person name="Carvalho R."/>
            <person name="Voegtly L."/>
            <person name="Shi R."/>
            <person name="Duckworth R."/>
            <person name="Johnson A."/>
            <person name="Loviza R."/>
            <person name="Walstead R."/>
            <person name="Shah Z."/>
            <person name="Kiflezghi M."/>
            <person name="Wade K."/>
            <person name="Ball S.L."/>
            <person name="Bradley K.W."/>
            <person name="Asai D.J."/>
            <person name="Bowman C.A."/>
            <person name="Russell D.A."/>
            <person name="Pope W.H."/>
            <person name="Jacobs-Sera D."/>
            <person name="Hendrix R.W."/>
            <person name="Hatfull G.F."/>
        </authorList>
    </citation>
    <scope>NUCLEOTIDE SEQUENCE [LARGE SCALE GENOMIC DNA]</scope>
    <source>
        <strain evidence="2 3">DSM 27648</strain>
    </source>
</reference>
<sequence>MPGADGTGAIREVVALRQPLRARPRVGVGGRLVKVDVPNGTPPLEAITHDMIGRTENGAGVGKAHGNPLILRRLVLLNHEGVRQRHLHLIFVIERAAWLVRRRSHREGSGGNATPPVAAVRSDGLVRRRPIRQIRRTRQQHEGDECTRRSARESHRDRGLWVEGADEPEAHSRNRHRSRIFAATRRCHRRGVRVARSTASTDDATSWGVYSGVGIGERSPSVAEAIERVVAPLRGIAEDVVQAPAIRLFQANRVHHTLPRLLAARIEAVPSDAVERFVQVARARRIVGRRADRPRVRRRRRASARRVLPLGLHRKAIALTLVQRTFPARHRRTLEIVRARPITVPPTGHASATVELVALGQSLRARSRIGIGDRLVEVDVADRTSLIEAIAHGTIGRRNGAGIGKTDRSPLGLRCFVLLNHERMGDRDLYLVLVVESSLRLISRRSHGEGSGRNATPPITTVRLDNACLRLADPRVGGTRQQEGGHECALQCARVRHSSFTPNATPLAVNLIQRLFGASLAASRAERHGTAEPS</sequence>